<comment type="caution">
    <text evidence="1">The sequence shown here is derived from an EMBL/GenBank/DDBJ whole genome shotgun (WGS) entry which is preliminary data.</text>
</comment>
<reference evidence="1" key="1">
    <citation type="submission" date="2020-10" db="EMBL/GenBank/DDBJ databases">
        <title>Taxonomic study of unclassified bacteria belonging to the class Ktedonobacteria.</title>
        <authorList>
            <person name="Yabe S."/>
            <person name="Wang C.M."/>
            <person name="Zheng Y."/>
            <person name="Sakai Y."/>
            <person name="Cavaletti L."/>
            <person name="Monciardini P."/>
            <person name="Donadio S."/>
        </authorList>
    </citation>
    <scope>NUCLEOTIDE SEQUENCE</scope>
    <source>
        <strain evidence="1">SOSP1-1</strain>
    </source>
</reference>
<dbReference type="EMBL" id="BNJF01000008">
    <property type="protein sequence ID" value="GHO50356.1"/>
    <property type="molecule type" value="Genomic_DNA"/>
</dbReference>
<accession>A0A8J3IAD6</accession>
<evidence type="ECO:0000313" key="2">
    <source>
        <dbReference type="Proteomes" id="UP000612362"/>
    </source>
</evidence>
<evidence type="ECO:0000313" key="1">
    <source>
        <dbReference type="EMBL" id="GHO50356.1"/>
    </source>
</evidence>
<dbReference type="RefSeq" id="WP_220199387.1">
    <property type="nucleotide sequence ID" value="NZ_BNJF01000008.1"/>
</dbReference>
<protein>
    <submittedName>
        <fullName evidence="1">Uncharacterized protein</fullName>
    </submittedName>
</protein>
<organism evidence="1 2">
    <name type="scientific">Ktedonospora formicarum</name>
    <dbReference type="NCBI Taxonomy" id="2778364"/>
    <lineage>
        <taxon>Bacteria</taxon>
        <taxon>Bacillati</taxon>
        <taxon>Chloroflexota</taxon>
        <taxon>Ktedonobacteria</taxon>
        <taxon>Ktedonobacterales</taxon>
        <taxon>Ktedonobacteraceae</taxon>
        <taxon>Ktedonospora</taxon>
    </lineage>
</organism>
<keyword evidence="2" id="KW-1185">Reference proteome</keyword>
<dbReference type="Proteomes" id="UP000612362">
    <property type="component" value="Unassembled WGS sequence"/>
</dbReference>
<dbReference type="AlphaFoldDB" id="A0A8J3IAD6"/>
<name>A0A8J3IAD6_9CHLR</name>
<proteinExistence type="predicted"/>
<gene>
    <name evidence="1" type="ORF">KSX_85190</name>
</gene>
<sequence length="70" mass="7670">MAPGLYKTRFLATAKTALADTPFQVEPVQALVAERPRAAAVLTQHVRISGGDLADVVRKLEYVFRKTLVC</sequence>